<comment type="caution">
    <text evidence="1">The sequence shown here is derived from an EMBL/GenBank/DDBJ whole genome shotgun (WGS) entry which is preliminary data.</text>
</comment>
<evidence type="ECO:0000313" key="1">
    <source>
        <dbReference type="EMBL" id="GFD29326.1"/>
    </source>
</evidence>
<name>A0A699V7P5_TANCI</name>
<protein>
    <submittedName>
        <fullName evidence="1">Uncharacterized protein</fullName>
    </submittedName>
</protein>
<organism evidence="1">
    <name type="scientific">Tanacetum cinerariifolium</name>
    <name type="common">Dalmatian daisy</name>
    <name type="synonym">Chrysanthemum cinerariifolium</name>
    <dbReference type="NCBI Taxonomy" id="118510"/>
    <lineage>
        <taxon>Eukaryota</taxon>
        <taxon>Viridiplantae</taxon>
        <taxon>Streptophyta</taxon>
        <taxon>Embryophyta</taxon>
        <taxon>Tracheophyta</taxon>
        <taxon>Spermatophyta</taxon>
        <taxon>Magnoliopsida</taxon>
        <taxon>eudicotyledons</taxon>
        <taxon>Gunneridae</taxon>
        <taxon>Pentapetalae</taxon>
        <taxon>asterids</taxon>
        <taxon>campanulids</taxon>
        <taxon>Asterales</taxon>
        <taxon>Asteraceae</taxon>
        <taxon>Asteroideae</taxon>
        <taxon>Anthemideae</taxon>
        <taxon>Anthemidinae</taxon>
        <taxon>Tanacetum</taxon>
    </lineage>
</organism>
<reference evidence="1" key="1">
    <citation type="journal article" date="2019" name="Sci. Rep.">
        <title>Draft genome of Tanacetum cinerariifolium, the natural source of mosquito coil.</title>
        <authorList>
            <person name="Yamashiro T."/>
            <person name="Shiraishi A."/>
            <person name="Satake H."/>
            <person name="Nakayama K."/>
        </authorList>
    </citation>
    <scope>NUCLEOTIDE SEQUENCE</scope>
</reference>
<dbReference type="AlphaFoldDB" id="A0A699V7P5"/>
<proteinExistence type="predicted"/>
<dbReference type="EMBL" id="BKCJ011393584">
    <property type="protein sequence ID" value="GFD29326.1"/>
    <property type="molecule type" value="Genomic_DNA"/>
</dbReference>
<feature type="non-terminal residue" evidence="1">
    <location>
        <position position="1"/>
    </location>
</feature>
<sequence length="34" mass="3951">SVSELEMEVVVLKAYDGEERGVWRRWVEVGTGER</sequence>
<accession>A0A699V7P5</accession>
<gene>
    <name evidence="1" type="ORF">Tci_901295</name>
</gene>